<dbReference type="AlphaFoldDB" id="A0A7U2N0X7"/>
<accession>A0A7U2N0X7</accession>
<sequence>MATAPHVLVVSGVLSGVDNEFFGTHERMYRPVYTRVVLSEDAPQTFFTWSEGWGGECRLEVTITAQLNQNRHIFVTVNGKFYEGTSEATMDLADEQTQSALVPKSGLPIPFSLQFFNREPFGGDTATISVTFVNVVEDILLIDIRGLWYHRVDAELDSASEHTFMHLVWKPDISTLTEEQMHDQVKVLHKLSNNETNQMRTGFFELLLHKMPSLRVVEFSMLPFSESVGLDLFDTQLSTSKRDVEYHFQANNAATLFASQETASNFSSLYMSILNMTRPAVDLSVLPKKVNDMILRIGNLLMYNLKHVTDNVKSILDERGYFIVLWSSYKESDNTISQILSGAFFDVLMRGTGEQ</sequence>
<organism evidence="1 2">
    <name type="scientific">Aspergillus flavus (strain ATCC 200026 / FGSC A1120 / IAM 13836 / NRRL 3357 / JCM 12722 / SRRC 167)</name>
    <dbReference type="NCBI Taxonomy" id="332952"/>
    <lineage>
        <taxon>Eukaryota</taxon>
        <taxon>Fungi</taxon>
        <taxon>Dikarya</taxon>
        <taxon>Ascomycota</taxon>
        <taxon>Pezizomycotina</taxon>
        <taxon>Eurotiomycetes</taxon>
        <taxon>Eurotiomycetidae</taxon>
        <taxon>Eurotiales</taxon>
        <taxon>Aspergillaceae</taxon>
        <taxon>Aspergillus</taxon>
        <taxon>Aspergillus subgen. Circumdati</taxon>
    </lineage>
</organism>
<keyword evidence="2" id="KW-1185">Reference proteome</keyword>
<dbReference type="Proteomes" id="UP000596276">
    <property type="component" value="Chromosome 6"/>
</dbReference>
<name>A0A7U2N0X7_ASPFN</name>
<protein>
    <submittedName>
        <fullName evidence="1">Uncharacterized protein</fullName>
    </submittedName>
</protein>
<dbReference type="VEuPathDB" id="FungiDB:F9C07_7846"/>
<dbReference type="VEuPathDB" id="FungiDB:AFLA_008356"/>
<reference evidence="2" key="1">
    <citation type="journal article" date="2021" name="G3 (Bethesda)">
        <title>Chromosome assembled and annotated genome sequence of Aspergillus flavus NRRL 3357.</title>
        <authorList>
            <person name="Skerker J.M."/>
            <person name="Pianalto K.M."/>
            <person name="Mondo S.J."/>
            <person name="Yang K."/>
            <person name="Arkin A.P."/>
            <person name="Keller N.P."/>
            <person name="Grigoriev I.V."/>
            <person name="Louise Glass N.L."/>
        </authorList>
    </citation>
    <scope>NUCLEOTIDE SEQUENCE [LARGE SCALE GENOMIC DNA]</scope>
    <source>
        <strain evidence="2">ATCC 200026 / FGSC A1120 / IAM 13836 / NRRL 3357 / JCM 12722 / SRRC 167</strain>
    </source>
</reference>
<evidence type="ECO:0000313" key="2">
    <source>
        <dbReference type="Proteomes" id="UP000596276"/>
    </source>
</evidence>
<evidence type="ECO:0000313" key="1">
    <source>
        <dbReference type="EMBL" id="QRD93390.1"/>
    </source>
</evidence>
<gene>
    <name evidence="1" type="ORF">F9C07_7846</name>
</gene>
<dbReference type="EMBL" id="CP044623">
    <property type="protein sequence ID" value="QRD93390.1"/>
    <property type="molecule type" value="Genomic_DNA"/>
</dbReference>
<proteinExistence type="predicted"/>